<keyword evidence="3 13" id="KW-0820">tRNA-binding</keyword>
<comment type="subcellular location">
    <subcellularLocation>
        <location evidence="13">Mitochondrion</location>
    </subcellularLocation>
    <subcellularLocation>
        <location evidence="13">Cytoplasm</location>
    </subcellularLocation>
    <subcellularLocation>
        <location evidence="1">Plastid</location>
        <location evidence="1">Chloroplast</location>
    </subcellularLocation>
</comment>
<dbReference type="Proteomes" id="UP000664859">
    <property type="component" value="Unassembled WGS sequence"/>
</dbReference>
<evidence type="ECO:0000256" key="7">
    <source>
        <dbReference type="ARBA" id="ARBA00022833"/>
    </source>
</evidence>
<evidence type="ECO:0000256" key="13">
    <source>
        <dbReference type="HAMAP-Rule" id="MF_03133"/>
    </source>
</evidence>
<evidence type="ECO:0000256" key="12">
    <source>
        <dbReference type="ARBA" id="ARBA00048300"/>
    </source>
</evidence>
<dbReference type="Gene3D" id="3.30.980.10">
    <property type="entry name" value="Threonyl-trna Synthetase, Chain A, domain 2"/>
    <property type="match status" value="1"/>
</dbReference>
<protein>
    <recommendedName>
        <fullName evidence="13">Alanine--tRNA ligase</fullName>
        <ecNumber evidence="13">6.1.1.7</ecNumber>
    </recommendedName>
    <alternativeName>
        <fullName evidence="13">Alanyl-tRNA synthetase</fullName>
        <shortName evidence="13">AlaRS</shortName>
    </alternativeName>
</protein>
<dbReference type="InterPro" id="IPR018162">
    <property type="entry name" value="Ala-tRNA-ligase_IIc_anticod-bd"/>
</dbReference>
<accession>A0A835ZLN6</accession>
<dbReference type="InterPro" id="IPR018164">
    <property type="entry name" value="Ala-tRNA-synth_IIc_N"/>
</dbReference>
<evidence type="ECO:0000313" key="15">
    <source>
        <dbReference type="EMBL" id="KAG5191133.1"/>
    </source>
</evidence>
<dbReference type="CDD" id="cd00673">
    <property type="entry name" value="AlaRS_core"/>
    <property type="match status" value="1"/>
</dbReference>
<dbReference type="InterPro" id="IPR050058">
    <property type="entry name" value="Ala-tRNA_ligase"/>
</dbReference>
<evidence type="ECO:0000256" key="2">
    <source>
        <dbReference type="ARBA" id="ARBA00008429"/>
    </source>
</evidence>
<dbReference type="OrthoDB" id="2423964at2759"/>
<dbReference type="AlphaFoldDB" id="A0A835ZLN6"/>
<dbReference type="SMART" id="SM00863">
    <property type="entry name" value="tRNA_SAD"/>
    <property type="match status" value="1"/>
</dbReference>
<keyword evidence="16" id="KW-1185">Reference proteome</keyword>
<keyword evidence="9 13" id="KW-0694">RNA-binding</keyword>
<dbReference type="PANTHER" id="PTHR11777:SF9">
    <property type="entry name" value="ALANINE--TRNA LIGASE, CYTOPLASMIC"/>
    <property type="match status" value="1"/>
</dbReference>
<feature type="binding site" evidence="13">
    <location>
        <position position="744"/>
    </location>
    <ligand>
        <name>Zn(2+)</name>
        <dbReference type="ChEBI" id="CHEBI:29105"/>
    </ligand>
</feature>
<dbReference type="InterPro" id="IPR012947">
    <property type="entry name" value="tRNA_SAD"/>
</dbReference>
<dbReference type="Pfam" id="PF01411">
    <property type="entry name" value="tRNA-synt_2c"/>
    <property type="match status" value="1"/>
</dbReference>
<evidence type="ECO:0000256" key="5">
    <source>
        <dbReference type="ARBA" id="ARBA00022723"/>
    </source>
</evidence>
<dbReference type="Gene3D" id="2.40.30.130">
    <property type="match status" value="1"/>
</dbReference>
<keyword evidence="11 13" id="KW-0030">Aminoacyl-tRNA synthetase</keyword>
<dbReference type="SUPFAM" id="SSF50447">
    <property type="entry name" value="Translation proteins"/>
    <property type="match status" value="1"/>
</dbReference>
<dbReference type="GO" id="GO:0004813">
    <property type="term" value="F:alanine-tRNA ligase activity"/>
    <property type="evidence" value="ECO:0007669"/>
    <property type="project" value="UniProtKB-UniRule"/>
</dbReference>
<comment type="cofactor">
    <cofactor evidence="13">
        <name>Zn(2+)</name>
        <dbReference type="ChEBI" id="CHEBI:29105"/>
    </cofactor>
    <text evidence="13">Binds 1 zinc ion per subunit.</text>
</comment>
<dbReference type="InterPro" id="IPR002318">
    <property type="entry name" value="Ala-tRNA-lgiase_IIc"/>
</dbReference>
<dbReference type="Gene3D" id="3.30.930.10">
    <property type="entry name" value="Bira Bifunctional Protein, Domain 2"/>
    <property type="match status" value="1"/>
</dbReference>
<comment type="catalytic activity">
    <reaction evidence="12 13">
        <text>tRNA(Ala) + L-alanine + ATP = L-alanyl-tRNA(Ala) + AMP + diphosphate</text>
        <dbReference type="Rhea" id="RHEA:12540"/>
        <dbReference type="Rhea" id="RHEA-COMP:9657"/>
        <dbReference type="Rhea" id="RHEA-COMP:9923"/>
        <dbReference type="ChEBI" id="CHEBI:30616"/>
        <dbReference type="ChEBI" id="CHEBI:33019"/>
        <dbReference type="ChEBI" id="CHEBI:57972"/>
        <dbReference type="ChEBI" id="CHEBI:78442"/>
        <dbReference type="ChEBI" id="CHEBI:78497"/>
        <dbReference type="ChEBI" id="CHEBI:456215"/>
        <dbReference type="EC" id="6.1.1.7"/>
    </reaction>
</comment>
<dbReference type="GO" id="GO:0005524">
    <property type="term" value="F:ATP binding"/>
    <property type="evidence" value="ECO:0007669"/>
    <property type="project" value="UniProtKB-UniRule"/>
</dbReference>
<dbReference type="FunFam" id="3.30.980.10:FF:000004">
    <property type="entry name" value="Alanine--tRNA ligase, cytoplasmic"/>
    <property type="match status" value="1"/>
</dbReference>
<sequence length="978" mass="103084">MSIGGQQRQVTTSSLKSAPDAATAVHEWNAARVRQTFIDYFSETKAHTFYPSSPVVPHDDPTLLFANAGMNQFKPIFLGQVDPRSPLAALTRAVNTQKCIRAGGKHNDLEDVGRDTYHHTFFEMLGTWSFGDYFKEEAIEWAWDILTRVYALPPDRLYATYFGGDEAMGLPADNEARDFWLKVLPADRILPFDRKANFWEMGDVGPCGPCSELHFDRIGGRDASALVNMDDPNVLEIWNLVFIQFNREPDGTLKTLPAKHIDTGMGLERLVSVLQSRSSNYDTDLFAPLFDAIHAAAGGAPYGGRLGAEDAGLRDTAYRVVADHARTLTFALADGAVPSNEGRGYVLRRILRRAVRYGQQILGAPEGFFQELVPVVVRSFSAAFPELKGQEAAIRELVTEEEASFSKMLERGIKFLGEVQAEQRASGSRLIPGDKAFFLYDTMGFPVDLTQLMAAEQGLSVDMEGFEAEMAEQRRRSREATRKQRADGGAALVFEAEETAWLAARGVAPTDDAAKYGGAPLSATVRAIFTADGFVESAGAEDGEVGVVLDRTCFYAESGGQVGDAGALVAAGGGDVEVVDVQTFGGYSVHLGRVRSGALKVGDSVEASVNAQRRARVAPNHTMTHVLNFALREVLGDGVAQRGSLVSDERLRFDFSHARAVAPRELERVEALVQECVAQALPVYSQVVPLEQAKAINGLRAVFGEAYPDPVRVVSVGGDIGAMLADPARADWARSSVEFCGGTHLANTADAAAFALVQEEAVAKGVRRITAVTGAEAAAALAEGAKLQADVAAAAKLADAELEADAPALRQALDAATISAALKAKLRGEVEALQRRAAAAAKAAAAAAADRGVAAARAAAEAAAAAGARSLVTEVAIGGDSKAVKRVLDAVQAAAPELAFMGLSPAAGADGRLLCFALCGDAARAAGLGADAWVAAAMAACGGRGGGKPSAAQGQAPSVEGLQAAADASKAFAAQFGL</sequence>
<evidence type="ECO:0000256" key="10">
    <source>
        <dbReference type="ARBA" id="ARBA00022917"/>
    </source>
</evidence>
<dbReference type="InterPro" id="IPR045864">
    <property type="entry name" value="aa-tRNA-synth_II/BPL/LPL"/>
</dbReference>
<keyword evidence="13" id="KW-0963">Cytoplasm</keyword>
<keyword evidence="7 13" id="KW-0862">Zinc</keyword>
<comment type="subunit">
    <text evidence="13">Monomer.</text>
</comment>
<dbReference type="InterPro" id="IPR018163">
    <property type="entry name" value="Thr/Ala-tRNA-synth_IIc_edit"/>
</dbReference>
<evidence type="ECO:0000256" key="6">
    <source>
        <dbReference type="ARBA" id="ARBA00022741"/>
    </source>
</evidence>
<dbReference type="InterPro" id="IPR009000">
    <property type="entry name" value="Transl_B-barrel_sf"/>
</dbReference>
<dbReference type="PROSITE" id="PS50860">
    <property type="entry name" value="AA_TRNA_LIGASE_II_ALA"/>
    <property type="match status" value="1"/>
</dbReference>
<proteinExistence type="inferred from homology"/>
<dbReference type="InterPro" id="IPR018165">
    <property type="entry name" value="Ala-tRNA-synth_IIc_core"/>
</dbReference>
<reference evidence="15" key="1">
    <citation type="submission" date="2021-02" db="EMBL/GenBank/DDBJ databases">
        <title>First Annotated Genome of the Yellow-green Alga Tribonema minus.</title>
        <authorList>
            <person name="Mahan K.M."/>
        </authorList>
    </citation>
    <scope>NUCLEOTIDE SEQUENCE</scope>
    <source>
        <strain evidence="15">UTEX B ZZ1240</strain>
    </source>
</reference>
<feature type="binding site" evidence="13">
    <location>
        <position position="740"/>
    </location>
    <ligand>
        <name>Zn(2+)</name>
        <dbReference type="ChEBI" id="CHEBI:29105"/>
    </ligand>
</feature>
<dbReference type="FunFam" id="3.30.930.10:FF:000011">
    <property type="entry name" value="Alanine--tRNA ligase, cytoplasmic"/>
    <property type="match status" value="1"/>
</dbReference>
<dbReference type="NCBIfam" id="TIGR00344">
    <property type="entry name" value="alaS"/>
    <property type="match status" value="1"/>
</dbReference>
<comment type="domain">
    <text evidence="13">Consists of three domains; the N-terminal catalytic domain, the editing domain and the C-terminal C-Ala domain. The editing domain removes incorrectly charged amino acids, while the C-Ala domain, along with tRNA(Ala), serves as a bridge to cooperatively bring together the editing and aminoacylation centers thus stimulating deacylation of misacylated tRNAs.</text>
</comment>
<dbReference type="InterPro" id="IPR023033">
    <property type="entry name" value="Ala_tRNA_ligase_euk/bac"/>
</dbReference>
<dbReference type="SUPFAM" id="SSF55681">
    <property type="entry name" value="Class II aaRS and biotin synthetases"/>
    <property type="match status" value="1"/>
</dbReference>
<evidence type="ECO:0000313" key="16">
    <source>
        <dbReference type="Proteomes" id="UP000664859"/>
    </source>
</evidence>
<feature type="binding site" evidence="13">
    <location>
        <position position="621"/>
    </location>
    <ligand>
        <name>Zn(2+)</name>
        <dbReference type="ChEBI" id="CHEBI:29105"/>
    </ligand>
</feature>
<dbReference type="GO" id="GO:0009507">
    <property type="term" value="C:chloroplast"/>
    <property type="evidence" value="ECO:0007669"/>
    <property type="project" value="UniProtKB-SubCell"/>
</dbReference>
<dbReference type="PRINTS" id="PR00980">
    <property type="entry name" value="TRNASYNTHALA"/>
</dbReference>
<feature type="binding site" evidence="13">
    <location>
        <position position="625"/>
    </location>
    <ligand>
        <name>Zn(2+)</name>
        <dbReference type="ChEBI" id="CHEBI:29105"/>
    </ligand>
</feature>
<dbReference type="GO" id="GO:0000049">
    <property type="term" value="F:tRNA binding"/>
    <property type="evidence" value="ECO:0007669"/>
    <property type="project" value="UniProtKB-KW"/>
</dbReference>
<keyword evidence="6 13" id="KW-0547">Nucleotide-binding</keyword>
<feature type="domain" description="Alanyl-transfer RNA synthetases family profile" evidence="14">
    <location>
        <begin position="28"/>
        <end position="783"/>
    </location>
</feature>
<dbReference type="GO" id="GO:0002161">
    <property type="term" value="F:aminoacyl-tRNA deacylase activity"/>
    <property type="evidence" value="ECO:0007669"/>
    <property type="project" value="TreeGrafter"/>
</dbReference>
<organism evidence="15 16">
    <name type="scientific">Tribonema minus</name>
    <dbReference type="NCBI Taxonomy" id="303371"/>
    <lineage>
        <taxon>Eukaryota</taxon>
        <taxon>Sar</taxon>
        <taxon>Stramenopiles</taxon>
        <taxon>Ochrophyta</taxon>
        <taxon>PX clade</taxon>
        <taxon>Xanthophyceae</taxon>
        <taxon>Tribonematales</taxon>
        <taxon>Tribonemataceae</taxon>
        <taxon>Tribonema</taxon>
    </lineage>
</organism>
<gene>
    <name evidence="15" type="ORF">JKP88DRAFT_296566</name>
</gene>
<comment type="similarity">
    <text evidence="2">Belongs to the class-II aminoacyl-tRNA synthetase family. Alax-L subfamily.</text>
</comment>
<evidence type="ECO:0000256" key="8">
    <source>
        <dbReference type="ARBA" id="ARBA00022840"/>
    </source>
</evidence>
<keyword evidence="5 13" id="KW-0479">Metal-binding</keyword>
<dbReference type="GO" id="GO:0008270">
    <property type="term" value="F:zinc ion binding"/>
    <property type="evidence" value="ECO:0007669"/>
    <property type="project" value="UniProtKB-UniRule"/>
</dbReference>
<comment type="function">
    <text evidence="13">Catalyzes the attachment of alanine to tRNA(Ala) in a two-step reaction: alanine is first activated by ATP to form Ala-AMP and then transferred to the acceptor end of tRNA(Ala). Also edits incorrectly charged tRNA(Ala) via its editing domain.</text>
</comment>
<dbReference type="SUPFAM" id="SSF55186">
    <property type="entry name" value="ThrRS/AlaRS common domain"/>
    <property type="match status" value="1"/>
</dbReference>
<comment type="caution">
    <text evidence="15">The sequence shown here is derived from an EMBL/GenBank/DDBJ whole genome shotgun (WGS) entry which is preliminary data.</text>
</comment>
<dbReference type="HAMAP" id="MF_00036_B">
    <property type="entry name" value="Ala_tRNA_synth_B"/>
    <property type="match status" value="1"/>
</dbReference>
<evidence type="ECO:0000256" key="11">
    <source>
        <dbReference type="ARBA" id="ARBA00023146"/>
    </source>
</evidence>
<dbReference type="GO" id="GO:0005739">
    <property type="term" value="C:mitochondrion"/>
    <property type="evidence" value="ECO:0007669"/>
    <property type="project" value="UniProtKB-SubCell"/>
</dbReference>
<keyword evidence="10 13" id="KW-0648">Protein biosynthesis</keyword>
<dbReference type="PANTHER" id="PTHR11777">
    <property type="entry name" value="ALANYL-TRNA SYNTHETASE"/>
    <property type="match status" value="1"/>
</dbReference>
<dbReference type="EMBL" id="JAFCMP010000023">
    <property type="protein sequence ID" value="KAG5191133.1"/>
    <property type="molecule type" value="Genomic_DNA"/>
</dbReference>
<dbReference type="EC" id="6.1.1.7" evidence="13"/>
<keyword evidence="4 13" id="KW-0436">Ligase</keyword>
<keyword evidence="13" id="KW-0496">Mitochondrion</keyword>
<evidence type="ECO:0000259" key="14">
    <source>
        <dbReference type="PROSITE" id="PS50860"/>
    </source>
</evidence>
<dbReference type="Gene3D" id="3.10.310.40">
    <property type="match status" value="1"/>
</dbReference>
<dbReference type="SUPFAM" id="SSF101353">
    <property type="entry name" value="Putative anticodon-binding domain of alanyl-tRNA synthetase (AlaRS)"/>
    <property type="match status" value="1"/>
</dbReference>
<dbReference type="Pfam" id="PF07973">
    <property type="entry name" value="tRNA_SAD"/>
    <property type="match status" value="1"/>
</dbReference>
<evidence type="ECO:0000256" key="1">
    <source>
        <dbReference type="ARBA" id="ARBA00004229"/>
    </source>
</evidence>
<evidence type="ECO:0000256" key="9">
    <source>
        <dbReference type="ARBA" id="ARBA00022884"/>
    </source>
</evidence>
<dbReference type="GO" id="GO:0070143">
    <property type="term" value="P:mitochondrial alanyl-tRNA aminoacylation"/>
    <property type="evidence" value="ECO:0007669"/>
    <property type="project" value="UniProtKB-UniRule"/>
</dbReference>
<evidence type="ECO:0000256" key="4">
    <source>
        <dbReference type="ARBA" id="ARBA00022598"/>
    </source>
</evidence>
<name>A0A835ZLN6_9STRA</name>
<evidence type="ECO:0000256" key="3">
    <source>
        <dbReference type="ARBA" id="ARBA00022555"/>
    </source>
</evidence>
<keyword evidence="8 13" id="KW-0067">ATP-binding</keyword>